<organism evidence="2 3">
    <name type="scientific">Hyphobacterium lacteum</name>
    <dbReference type="NCBI Taxonomy" id="3116575"/>
    <lineage>
        <taxon>Bacteria</taxon>
        <taxon>Pseudomonadati</taxon>
        <taxon>Pseudomonadota</taxon>
        <taxon>Alphaproteobacteria</taxon>
        <taxon>Maricaulales</taxon>
        <taxon>Maricaulaceae</taxon>
        <taxon>Hyphobacterium</taxon>
    </lineage>
</organism>
<dbReference type="Proteomes" id="UP001354971">
    <property type="component" value="Unassembled WGS sequence"/>
</dbReference>
<proteinExistence type="predicted"/>
<reference evidence="2 3" key="1">
    <citation type="submission" date="2024-01" db="EMBL/GenBank/DDBJ databases">
        <title>Hyphobacterium bacterium isolated from marine sediment.</title>
        <authorList>
            <person name="Zhao S."/>
        </authorList>
    </citation>
    <scope>NUCLEOTIDE SEQUENCE [LARGE SCALE GENOMIC DNA]</scope>
    <source>
        <strain evidence="3">HN65</strain>
    </source>
</reference>
<dbReference type="Pfam" id="PF01882">
    <property type="entry name" value="DUF58"/>
    <property type="match status" value="1"/>
</dbReference>
<gene>
    <name evidence="2" type="ORF">V0U79_08815</name>
</gene>
<dbReference type="RefSeq" id="WP_330199130.1">
    <property type="nucleotide sequence ID" value="NZ_JAZDRP010000004.1"/>
</dbReference>
<dbReference type="InterPro" id="IPR002881">
    <property type="entry name" value="DUF58"/>
</dbReference>
<dbReference type="EMBL" id="JAZDRP010000004">
    <property type="protein sequence ID" value="MEE2526467.1"/>
    <property type="molecule type" value="Genomic_DNA"/>
</dbReference>
<comment type="caution">
    <text evidence="2">The sequence shown here is derived from an EMBL/GenBank/DDBJ whole genome shotgun (WGS) entry which is preliminary data.</text>
</comment>
<accession>A0ABU7LRC3</accession>
<keyword evidence="3" id="KW-1185">Reference proteome</keyword>
<name>A0ABU7LRC3_9PROT</name>
<evidence type="ECO:0000313" key="3">
    <source>
        <dbReference type="Proteomes" id="UP001354971"/>
    </source>
</evidence>
<dbReference type="PANTHER" id="PTHR33608">
    <property type="entry name" value="BLL2464 PROTEIN"/>
    <property type="match status" value="1"/>
</dbReference>
<evidence type="ECO:0000259" key="1">
    <source>
        <dbReference type="Pfam" id="PF01882"/>
    </source>
</evidence>
<evidence type="ECO:0000313" key="2">
    <source>
        <dbReference type="EMBL" id="MEE2526467.1"/>
    </source>
</evidence>
<sequence length="298" mass="33292">MRSPFARDDTKRAAELRQAGEAASAPFGELVAEAERIAASVMMGVHGQRRRGLGETFWEYRHHRSEDGAAAVDWRMSAKSADLYVRENEQESANTVWLWRDGSATMDFSSSRNLPLKKDRAAVCMIAMAALLSRGGERIAVLGESARARSGELGLERTSLRLASGPGSLASVEAAPISRYGRVVLASDFLDPIETWRSRLSRYAAMQAGGALLRIIDPMEEDFPFKGRTKFESVDDREHLLFGRAEEARKAYRHRWQEHGDRLAELARAYGWTLVTHRTDRPATQAVLALYRALAREV</sequence>
<feature type="domain" description="DUF58" evidence="1">
    <location>
        <begin position="59"/>
        <end position="260"/>
    </location>
</feature>
<protein>
    <submittedName>
        <fullName evidence="2">DUF58 domain-containing protein</fullName>
    </submittedName>
</protein>
<dbReference type="PANTHER" id="PTHR33608:SF6">
    <property type="entry name" value="BLL2464 PROTEIN"/>
    <property type="match status" value="1"/>
</dbReference>